<protein>
    <submittedName>
        <fullName evidence="1">Uncharacterized protein</fullName>
    </submittedName>
</protein>
<dbReference type="Proteomes" id="UP000637643">
    <property type="component" value="Unassembled WGS sequence"/>
</dbReference>
<sequence>MEQWVGIPSSHELISSGVFRNPEYEDCPFYTIELEWNQKGEPELDEDGLVNVQTIRAILDACTGRMISFYWHDHHREVKQPEVEMTDALYEKLYPQVLGWISRLDLQIEPAELRLVRKSLTGGIYRLSYLRHSQGIPLADYQTLEIKLNQDFELLHINCVWDECTFAPNEALIPPEVFIRQLDSRQLSLSYIGLLASRHPYYICREDVYDAVTGEIICTDQPGLIEQIDRETTLPQRNQTIRILHQPIFTADYDVLRLEEGVTEADPYAPHVFFNHISDDDVAKAKDIAVSYLKQYQDGNVVEFAFFRKEGREVVESMRGNQVVVEIQRMVHGIPVLGAGIRLVIDHTSWEVKNVVDTFIFKNESTKLDLKLLLAPEITADSAWEQLKDKPMLKLQYRFAPAPSPLETKRAVLTYALDCDWICDALTGELTKLE</sequence>
<comment type="caution">
    <text evidence="1">The sequence shown here is derived from an EMBL/GenBank/DDBJ whole genome shotgun (WGS) entry which is preliminary data.</text>
</comment>
<name>A0A917C1B1_9BACL</name>
<dbReference type="EMBL" id="BMKR01000002">
    <property type="protein sequence ID" value="GGF63214.1"/>
    <property type="molecule type" value="Genomic_DNA"/>
</dbReference>
<keyword evidence="2" id="KW-1185">Reference proteome</keyword>
<accession>A0A917C1B1</accession>
<gene>
    <name evidence="1" type="ORF">GCM10010912_05360</name>
</gene>
<proteinExistence type="predicted"/>
<reference evidence="1" key="2">
    <citation type="submission" date="2020-09" db="EMBL/GenBank/DDBJ databases">
        <authorList>
            <person name="Sun Q."/>
            <person name="Zhou Y."/>
        </authorList>
    </citation>
    <scope>NUCLEOTIDE SEQUENCE</scope>
    <source>
        <strain evidence="1">CGMCC 1.16134</strain>
    </source>
</reference>
<reference evidence="1" key="1">
    <citation type="journal article" date="2014" name="Int. J. Syst. Evol. Microbiol.">
        <title>Complete genome sequence of Corynebacterium casei LMG S-19264T (=DSM 44701T), isolated from a smear-ripened cheese.</title>
        <authorList>
            <consortium name="US DOE Joint Genome Institute (JGI-PGF)"/>
            <person name="Walter F."/>
            <person name="Albersmeier A."/>
            <person name="Kalinowski J."/>
            <person name="Ruckert C."/>
        </authorList>
    </citation>
    <scope>NUCLEOTIDE SEQUENCE</scope>
    <source>
        <strain evidence="1">CGMCC 1.16134</strain>
    </source>
</reference>
<evidence type="ECO:0000313" key="2">
    <source>
        <dbReference type="Proteomes" id="UP000637643"/>
    </source>
</evidence>
<organism evidence="1 2">
    <name type="scientific">Paenibacillus albidus</name>
    <dbReference type="NCBI Taxonomy" id="2041023"/>
    <lineage>
        <taxon>Bacteria</taxon>
        <taxon>Bacillati</taxon>
        <taxon>Bacillota</taxon>
        <taxon>Bacilli</taxon>
        <taxon>Bacillales</taxon>
        <taxon>Paenibacillaceae</taxon>
        <taxon>Paenibacillus</taxon>
    </lineage>
</organism>
<dbReference type="AlphaFoldDB" id="A0A917C1B1"/>
<evidence type="ECO:0000313" key="1">
    <source>
        <dbReference type="EMBL" id="GGF63214.1"/>
    </source>
</evidence>